<keyword evidence="4" id="KW-0645">Protease</keyword>
<dbReference type="Proteomes" id="UP000317171">
    <property type="component" value="Chromosome"/>
</dbReference>
<accession>A0A517RKS0</accession>
<keyword evidence="4" id="KW-0378">Hydrolase</keyword>
<sequence length="368" mass="41793">MFGIKRYEIRSYELGLVFRNGEFQGLLNEGTHWYFKPFSDFYVDVVSLREPLLVHQHLDLLVKSKALEGHAIVLDLKDHERGLVWIENRFSHILPPGPYVYWTGQKEVRIEVIDAHEVRFEHVDLKLIARSSMAKQYLDICTVERDRVGVLFIDGQYVDALAPGIYAFWLGQSDALVVEIDMRETTVDVNGQDIMTADKVTLRVNAAVTYKVIDARKAVSQTDNVRQALYRETQLVLRAVLGARELDVFLTEKDALANDIEESIRRRAGELGLEIASVGIRDVILPGEMKDLMNKVTEAKKAAEANLIARREETAAIRSQVNTAKLLQDNPVLMRMRELEVLEKIASKNKLNIVLGEKGLADRVVNLL</sequence>
<gene>
    <name evidence="4" type="ORF">Pan241w_45910</name>
</gene>
<evidence type="ECO:0000313" key="5">
    <source>
        <dbReference type="Proteomes" id="UP000317171"/>
    </source>
</evidence>
<dbReference type="PANTHER" id="PTHR10264">
    <property type="entry name" value="BAND 7 PROTEIN-RELATED"/>
    <property type="match status" value="1"/>
</dbReference>
<protein>
    <submittedName>
        <fullName evidence="4">FtsH protease regulator HflK</fullName>
    </submittedName>
</protein>
<evidence type="ECO:0000256" key="1">
    <source>
        <dbReference type="ARBA" id="ARBA00004167"/>
    </source>
</evidence>
<dbReference type="InterPro" id="IPR036013">
    <property type="entry name" value="Band_7/SPFH_dom_sf"/>
</dbReference>
<dbReference type="Pfam" id="PF01145">
    <property type="entry name" value="Band_7"/>
    <property type="match status" value="1"/>
</dbReference>
<proteinExistence type="inferred from homology"/>
<comment type="similarity">
    <text evidence="2">Belongs to the band 7/mec-2 family.</text>
</comment>
<comment type="subcellular location">
    <subcellularLocation>
        <location evidence="1">Membrane</location>
        <topology evidence="1">Single-pass membrane protein</topology>
    </subcellularLocation>
</comment>
<dbReference type="GO" id="GO:0008233">
    <property type="term" value="F:peptidase activity"/>
    <property type="evidence" value="ECO:0007669"/>
    <property type="project" value="UniProtKB-KW"/>
</dbReference>
<dbReference type="Gene3D" id="3.30.479.30">
    <property type="entry name" value="Band 7 domain"/>
    <property type="match status" value="1"/>
</dbReference>
<dbReference type="KEGG" id="gaz:Pan241w_45910"/>
<dbReference type="FunFam" id="3.30.479.30:FF:000004">
    <property type="entry name" value="Putative membrane protease family, stomatin"/>
    <property type="match status" value="1"/>
</dbReference>
<evidence type="ECO:0000313" key="4">
    <source>
        <dbReference type="EMBL" id="QDT44481.1"/>
    </source>
</evidence>
<dbReference type="SUPFAM" id="SSF117892">
    <property type="entry name" value="Band 7/SPFH domain"/>
    <property type="match status" value="1"/>
</dbReference>
<dbReference type="GO" id="GO:0006508">
    <property type="term" value="P:proteolysis"/>
    <property type="evidence" value="ECO:0007669"/>
    <property type="project" value="UniProtKB-KW"/>
</dbReference>
<dbReference type="PANTHER" id="PTHR10264:SF83">
    <property type="entry name" value="BLL5629 PROTEIN"/>
    <property type="match status" value="1"/>
</dbReference>
<dbReference type="GO" id="GO:0005886">
    <property type="term" value="C:plasma membrane"/>
    <property type="evidence" value="ECO:0007669"/>
    <property type="project" value="InterPro"/>
</dbReference>
<name>A0A517RKS0_9PLAN</name>
<evidence type="ECO:0000259" key="3">
    <source>
        <dbReference type="SMART" id="SM00244"/>
    </source>
</evidence>
<feature type="domain" description="Band 7" evidence="3">
    <location>
        <begin position="138"/>
        <end position="297"/>
    </location>
</feature>
<dbReference type="InterPro" id="IPR001107">
    <property type="entry name" value="Band_7"/>
</dbReference>
<keyword evidence="5" id="KW-1185">Reference proteome</keyword>
<reference evidence="4 5" key="1">
    <citation type="submission" date="2019-02" db="EMBL/GenBank/DDBJ databases">
        <title>Deep-cultivation of Planctomycetes and their phenomic and genomic characterization uncovers novel biology.</title>
        <authorList>
            <person name="Wiegand S."/>
            <person name="Jogler M."/>
            <person name="Boedeker C."/>
            <person name="Pinto D."/>
            <person name="Vollmers J."/>
            <person name="Rivas-Marin E."/>
            <person name="Kohn T."/>
            <person name="Peeters S.H."/>
            <person name="Heuer A."/>
            <person name="Rast P."/>
            <person name="Oberbeckmann S."/>
            <person name="Bunk B."/>
            <person name="Jeske O."/>
            <person name="Meyerdierks A."/>
            <person name="Storesund J.E."/>
            <person name="Kallscheuer N."/>
            <person name="Luecker S."/>
            <person name="Lage O.M."/>
            <person name="Pohl T."/>
            <person name="Merkel B.J."/>
            <person name="Hornburger P."/>
            <person name="Mueller R.-W."/>
            <person name="Bruemmer F."/>
            <person name="Labrenz M."/>
            <person name="Spormann A.M."/>
            <person name="Op den Camp H."/>
            <person name="Overmann J."/>
            <person name="Amann R."/>
            <person name="Jetten M.S.M."/>
            <person name="Mascher T."/>
            <person name="Medema M.H."/>
            <person name="Devos D.P."/>
            <person name="Kaster A.-K."/>
            <person name="Ovreas L."/>
            <person name="Rohde M."/>
            <person name="Galperin M.Y."/>
            <person name="Jogler C."/>
        </authorList>
    </citation>
    <scope>NUCLEOTIDE SEQUENCE [LARGE SCALE GENOMIC DNA]</scope>
    <source>
        <strain evidence="4 5">Pan241w</strain>
    </source>
</reference>
<dbReference type="RefSeq" id="WP_145219975.1">
    <property type="nucleotide sequence ID" value="NZ_CP036269.1"/>
</dbReference>
<dbReference type="EMBL" id="CP036269">
    <property type="protein sequence ID" value="QDT44481.1"/>
    <property type="molecule type" value="Genomic_DNA"/>
</dbReference>
<dbReference type="InterPro" id="IPR043202">
    <property type="entry name" value="Band-7_stomatin-like"/>
</dbReference>
<dbReference type="AlphaFoldDB" id="A0A517RKS0"/>
<evidence type="ECO:0000256" key="2">
    <source>
        <dbReference type="ARBA" id="ARBA00008164"/>
    </source>
</evidence>
<dbReference type="CDD" id="cd13438">
    <property type="entry name" value="SPFH_eoslipins_u2"/>
    <property type="match status" value="1"/>
</dbReference>
<dbReference type="SMART" id="SM00244">
    <property type="entry name" value="PHB"/>
    <property type="match status" value="1"/>
</dbReference>
<dbReference type="GO" id="GO:0098552">
    <property type="term" value="C:side of membrane"/>
    <property type="evidence" value="ECO:0007669"/>
    <property type="project" value="UniProtKB-ARBA"/>
</dbReference>
<organism evidence="4 5">
    <name type="scientific">Gimesia alba</name>
    <dbReference type="NCBI Taxonomy" id="2527973"/>
    <lineage>
        <taxon>Bacteria</taxon>
        <taxon>Pseudomonadati</taxon>
        <taxon>Planctomycetota</taxon>
        <taxon>Planctomycetia</taxon>
        <taxon>Planctomycetales</taxon>
        <taxon>Planctomycetaceae</taxon>
        <taxon>Gimesia</taxon>
    </lineage>
</organism>
<dbReference type="OrthoDB" id="5501731at2"/>